<reference evidence="2 3" key="1">
    <citation type="submission" date="2023-11" db="EMBL/GenBank/DDBJ databases">
        <title>Halocaridina rubra genome assembly.</title>
        <authorList>
            <person name="Smith C."/>
        </authorList>
    </citation>
    <scope>NUCLEOTIDE SEQUENCE [LARGE SCALE GENOMIC DNA]</scope>
    <source>
        <strain evidence="2">EP-1</strain>
        <tissue evidence="2">Whole</tissue>
    </source>
</reference>
<dbReference type="EMBL" id="JAXCGZ010009454">
    <property type="protein sequence ID" value="KAK7077224.1"/>
    <property type="molecule type" value="Genomic_DNA"/>
</dbReference>
<feature type="non-terminal residue" evidence="2">
    <location>
        <position position="1"/>
    </location>
</feature>
<feature type="region of interest" description="Disordered" evidence="1">
    <location>
        <begin position="19"/>
        <end position="44"/>
    </location>
</feature>
<proteinExistence type="predicted"/>
<gene>
    <name evidence="2" type="ORF">SK128_004298</name>
</gene>
<dbReference type="AlphaFoldDB" id="A0AAN8XFE8"/>
<evidence type="ECO:0000256" key="1">
    <source>
        <dbReference type="SAM" id="MobiDB-lite"/>
    </source>
</evidence>
<feature type="compositionally biased region" description="Polar residues" evidence="1">
    <location>
        <begin position="19"/>
        <end position="40"/>
    </location>
</feature>
<accession>A0AAN8XFE8</accession>
<feature type="compositionally biased region" description="Basic and acidic residues" evidence="1">
    <location>
        <begin position="74"/>
        <end position="97"/>
    </location>
</feature>
<feature type="region of interest" description="Disordered" evidence="1">
    <location>
        <begin position="71"/>
        <end position="97"/>
    </location>
</feature>
<evidence type="ECO:0000313" key="2">
    <source>
        <dbReference type="EMBL" id="KAK7077224.1"/>
    </source>
</evidence>
<evidence type="ECO:0000313" key="3">
    <source>
        <dbReference type="Proteomes" id="UP001381693"/>
    </source>
</evidence>
<name>A0AAN8XFE8_HALRR</name>
<protein>
    <submittedName>
        <fullName evidence="2">Uncharacterized protein</fullName>
    </submittedName>
</protein>
<sequence length="97" mass="10934">SEGNHYTCKSCYSENAQGITSETNPYVNSKGKNQNSSENIDGTDVLEQIKKETCDDIVVEPEIHFMIDSMIEQDADHKNGKDEKDKLCGDTQEKQNF</sequence>
<comment type="caution">
    <text evidence="2">The sequence shown here is derived from an EMBL/GenBank/DDBJ whole genome shotgun (WGS) entry which is preliminary data.</text>
</comment>
<keyword evidence="3" id="KW-1185">Reference proteome</keyword>
<dbReference type="Proteomes" id="UP001381693">
    <property type="component" value="Unassembled WGS sequence"/>
</dbReference>
<organism evidence="2 3">
    <name type="scientific">Halocaridina rubra</name>
    <name type="common">Hawaiian red shrimp</name>
    <dbReference type="NCBI Taxonomy" id="373956"/>
    <lineage>
        <taxon>Eukaryota</taxon>
        <taxon>Metazoa</taxon>
        <taxon>Ecdysozoa</taxon>
        <taxon>Arthropoda</taxon>
        <taxon>Crustacea</taxon>
        <taxon>Multicrustacea</taxon>
        <taxon>Malacostraca</taxon>
        <taxon>Eumalacostraca</taxon>
        <taxon>Eucarida</taxon>
        <taxon>Decapoda</taxon>
        <taxon>Pleocyemata</taxon>
        <taxon>Caridea</taxon>
        <taxon>Atyoidea</taxon>
        <taxon>Atyidae</taxon>
        <taxon>Halocaridina</taxon>
    </lineage>
</organism>